<comment type="caution">
    <text evidence="2">The sequence shown here is derived from an EMBL/GenBank/DDBJ whole genome shotgun (WGS) entry which is preliminary data.</text>
</comment>
<organism evidence="2 3">
    <name type="scientific">Nocardioides zeae</name>
    <dbReference type="NCBI Taxonomy" id="1457234"/>
    <lineage>
        <taxon>Bacteria</taxon>
        <taxon>Bacillati</taxon>
        <taxon>Actinomycetota</taxon>
        <taxon>Actinomycetes</taxon>
        <taxon>Propionibacteriales</taxon>
        <taxon>Nocardioidaceae</taxon>
        <taxon>Nocardioides</taxon>
    </lineage>
</organism>
<gene>
    <name evidence="2" type="ORF">G3T38_06650</name>
</gene>
<reference evidence="2 3" key="1">
    <citation type="journal article" date="2014" name="Int. J. Syst. Evol. Microbiol.">
        <title>Nocardioides zeae sp. nov., isolated from the stem of Zea mays.</title>
        <authorList>
            <person name="Glaeser S.P."/>
            <person name="McInroy J.A."/>
            <person name="Busse H.J."/>
            <person name="Kampfer P."/>
        </authorList>
    </citation>
    <scope>NUCLEOTIDE SEQUENCE [LARGE SCALE GENOMIC DNA]</scope>
    <source>
        <strain evidence="2 3">JCM 30728</strain>
    </source>
</reference>
<evidence type="ECO:0000313" key="3">
    <source>
        <dbReference type="Proteomes" id="UP000468687"/>
    </source>
</evidence>
<evidence type="ECO:0000256" key="1">
    <source>
        <dbReference type="SAM" id="Phobius"/>
    </source>
</evidence>
<dbReference type="EMBL" id="JAAGXA010000003">
    <property type="protein sequence ID" value="NEN77952.1"/>
    <property type="molecule type" value="Genomic_DNA"/>
</dbReference>
<feature type="transmembrane region" description="Helical" evidence="1">
    <location>
        <begin position="63"/>
        <end position="86"/>
    </location>
</feature>
<proteinExistence type="predicted"/>
<accession>A0A6P0HGZ2</accession>
<dbReference type="Proteomes" id="UP000468687">
    <property type="component" value="Unassembled WGS sequence"/>
</dbReference>
<feature type="transmembrane region" description="Helical" evidence="1">
    <location>
        <begin position="7"/>
        <end position="28"/>
    </location>
</feature>
<sequence length="96" mass="9556">MDGPIRWPVVTVIMAAMPTVALLAWWPFAIVGIAGPYLVLVVAAITASVLLSRPRRGPLARSVGVGLAAGLGAVVSVFVLAAPALALGTVLGGGSV</sequence>
<protein>
    <submittedName>
        <fullName evidence="2">Uncharacterized protein</fullName>
    </submittedName>
</protein>
<keyword evidence="1" id="KW-0812">Transmembrane</keyword>
<keyword evidence="3" id="KW-1185">Reference proteome</keyword>
<evidence type="ECO:0000313" key="2">
    <source>
        <dbReference type="EMBL" id="NEN77952.1"/>
    </source>
</evidence>
<feature type="transmembrane region" description="Helical" evidence="1">
    <location>
        <begin position="34"/>
        <end position="51"/>
    </location>
</feature>
<keyword evidence="1" id="KW-0472">Membrane</keyword>
<name>A0A6P0HGZ2_9ACTN</name>
<dbReference type="AlphaFoldDB" id="A0A6P0HGZ2"/>
<dbReference type="RefSeq" id="WP_163771299.1">
    <property type="nucleotide sequence ID" value="NZ_JAAGXA010000003.1"/>
</dbReference>
<keyword evidence="1" id="KW-1133">Transmembrane helix</keyword>